<keyword evidence="9 20" id="KW-1133">Transmembrane helix</keyword>
<feature type="transmembrane region" description="Helical" evidence="20">
    <location>
        <begin position="124"/>
        <end position="148"/>
    </location>
</feature>
<keyword evidence="11" id="KW-0406">Ion transport</keyword>
<evidence type="ECO:0000313" key="21">
    <source>
        <dbReference type="EMBL" id="TNM94369.1"/>
    </source>
</evidence>
<dbReference type="GO" id="GO:0005412">
    <property type="term" value="F:D-glucose:sodium symporter activity"/>
    <property type="evidence" value="ECO:0007669"/>
    <property type="project" value="TreeGrafter"/>
</dbReference>
<evidence type="ECO:0000256" key="18">
    <source>
        <dbReference type="ARBA" id="ARBA00083967"/>
    </source>
</evidence>
<dbReference type="InterPro" id="IPR001734">
    <property type="entry name" value="Na/solute_symporter"/>
</dbReference>
<evidence type="ECO:0000256" key="14">
    <source>
        <dbReference type="ARBA" id="ARBA00023201"/>
    </source>
</evidence>
<evidence type="ECO:0000313" key="22">
    <source>
        <dbReference type="Proteomes" id="UP000516260"/>
    </source>
</evidence>
<dbReference type="Pfam" id="PF00474">
    <property type="entry name" value="SSF"/>
    <property type="match status" value="1"/>
</dbReference>
<keyword evidence="6" id="KW-0597">Phosphoprotein</keyword>
<keyword evidence="14" id="KW-0739">Sodium transport</keyword>
<keyword evidence="8" id="KW-0769">Symport</keyword>
<comment type="similarity">
    <text evidence="3 19">Belongs to the sodium:solute symporter (SSF) (TC 2.A.21) family.</text>
</comment>
<evidence type="ECO:0000256" key="17">
    <source>
        <dbReference type="ARBA" id="ARBA00078598"/>
    </source>
</evidence>
<dbReference type="PANTHER" id="PTHR11819">
    <property type="entry name" value="SOLUTE CARRIER FAMILY 5"/>
    <property type="match status" value="1"/>
</dbReference>
<dbReference type="Proteomes" id="UP000516260">
    <property type="component" value="Chromosome 2"/>
</dbReference>
<feature type="transmembrane region" description="Helical" evidence="20">
    <location>
        <begin position="86"/>
        <end position="104"/>
    </location>
</feature>
<evidence type="ECO:0000256" key="13">
    <source>
        <dbReference type="ARBA" id="ARBA00023180"/>
    </source>
</evidence>
<evidence type="ECO:0000256" key="5">
    <source>
        <dbReference type="ARBA" id="ARBA00022475"/>
    </source>
</evidence>
<feature type="transmembrane region" description="Helical" evidence="20">
    <location>
        <begin position="305"/>
        <end position="329"/>
    </location>
</feature>
<dbReference type="GO" id="GO:0016323">
    <property type="term" value="C:basolateral plasma membrane"/>
    <property type="evidence" value="ECO:0007669"/>
    <property type="project" value="UniProtKB-SubCell"/>
</dbReference>
<keyword evidence="7 20" id="KW-0812">Transmembrane</keyword>
<feature type="transmembrane region" description="Helical" evidence="20">
    <location>
        <begin position="368"/>
        <end position="388"/>
    </location>
</feature>
<evidence type="ECO:0000256" key="19">
    <source>
        <dbReference type="RuleBase" id="RU362091"/>
    </source>
</evidence>
<evidence type="ECO:0000256" key="1">
    <source>
        <dbReference type="ARBA" id="ARBA00004424"/>
    </source>
</evidence>
<organism evidence="21 22">
    <name type="scientific">Takifugu bimaculatus</name>
    <dbReference type="NCBI Taxonomy" id="433685"/>
    <lineage>
        <taxon>Eukaryota</taxon>
        <taxon>Metazoa</taxon>
        <taxon>Chordata</taxon>
        <taxon>Craniata</taxon>
        <taxon>Vertebrata</taxon>
        <taxon>Euteleostomi</taxon>
        <taxon>Actinopterygii</taxon>
        <taxon>Neopterygii</taxon>
        <taxon>Teleostei</taxon>
        <taxon>Neoteleostei</taxon>
        <taxon>Acanthomorphata</taxon>
        <taxon>Eupercaria</taxon>
        <taxon>Tetraodontiformes</taxon>
        <taxon>Tetradontoidea</taxon>
        <taxon>Tetraodontidae</taxon>
        <taxon>Takifugu</taxon>
    </lineage>
</organism>
<feature type="transmembrane region" description="Helical" evidence="20">
    <location>
        <begin position="452"/>
        <end position="468"/>
    </location>
</feature>
<dbReference type="Gene3D" id="1.20.1730.10">
    <property type="entry name" value="Sodium/glucose cotransporter"/>
    <property type="match status" value="1"/>
</dbReference>
<evidence type="ECO:0000256" key="16">
    <source>
        <dbReference type="ARBA" id="ARBA00074169"/>
    </source>
</evidence>
<dbReference type="AlphaFoldDB" id="A0A4Z2BQP0"/>
<evidence type="ECO:0000256" key="3">
    <source>
        <dbReference type="ARBA" id="ARBA00006434"/>
    </source>
</evidence>
<feature type="transmembrane region" description="Helical" evidence="20">
    <location>
        <begin position="12"/>
        <end position="31"/>
    </location>
</feature>
<evidence type="ECO:0000256" key="11">
    <source>
        <dbReference type="ARBA" id="ARBA00023065"/>
    </source>
</evidence>
<evidence type="ECO:0000256" key="7">
    <source>
        <dbReference type="ARBA" id="ARBA00022692"/>
    </source>
</evidence>
<gene>
    <name evidence="21" type="ORF">fugu_002545</name>
</gene>
<feature type="transmembrane region" description="Helical" evidence="20">
    <location>
        <begin position="475"/>
        <end position="496"/>
    </location>
</feature>
<dbReference type="GO" id="GO:0006020">
    <property type="term" value="P:inositol metabolic process"/>
    <property type="evidence" value="ECO:0007669"/>
    <property type="project" value="TreeGrafter"/>
</dbReference>
<comment type="caution">
    <text evidence="21">The sequence shown here is derived from an EMBL/GenBank/DDBJ whole genome shotgun (WGS) entry which is preliminary data.</text>
</comment>
<evidence type="ECO:0000256" key="20">
    <source>
        <dbReference type="SAM" id="Phobius"/>
    </source>
</evidence>
<evidence type="ECO:0000256" key="15">
    <source>
        <dbReference type="ARBA" id="ARBA00063782"/>
    </source>
</evidence>
<feature type="transmembrane region" description="Helical" evidence="20">
    <location>
        <begin position="160"/>
        <end position="185"/>
    </location>
</feature>
<dbReference type="GO" id="GO:0015798">
    <property type="term" value="P:myo-inositol transport"/>
    <property type="evidence" value="ECO:0007669"/>
    <property type="project" value="TreeGrafter"/>
</dbReference>
<evidence type="ECO:0000256" key="6">
    <source>
        <dbReference type="ARBA" id="ARBA00022553"/>
    </source>
</evidence>
<dbReference type="NCBIfam" id="TIGR00813">
    <property type="entry name" value="sss"/>
    <property type="match status" value="1"/>
</dbReference>
<feature type="transmembrane region" description="Helical" evidence="20">
    <location>
        <begin position="409"/>
        <end position="432"/>
    </location>
</feature>
<keyword evidence="10" id="KW-0915">Sodium</keyword>
<reference evidence="21 22" key="1">
    <citation type="submission" date="2019-04" db="EMBL/GenBank/DDBJ databases">
        <title>The sequence and de novo assembly of Takifugu bimaculatus genome using PacBio and Hi-C technologies.</title>
        <authorList>
            <person name="Xu P."/>
            <person name="Liu B."/>
            <person name="Zhou Z."/>
        </authorList>
    </citation>
    <scope>NUCLEOTIDE SEQUENCE [LARGE SCALE GENOMIC DNA]</scope>
    <source>
        <strain evidence="21">TB-2018</strain>
        <tissue evidence="21">Muscle</tissue>
    </source>
</reference>
<name>A0A4Z2BQP0_9TELE</name>
<proteinExistence type="inferred from homology"/>
<comment type="subunit">
    <text evidence="15">Interacts with KCNQ2 (via the pore module). Interacts with KCNQ1; this interaction is direct. Forms coregulatory complexes with ion channels KCNQ2-KCNQ3 and KCNQ1-KCNE2.</text>
</comment>
<evidence type="ECO:0000256" key="4">
    <source>
        <dbReference type="ARBA" id="ARBA00022448"/>
    </source>
</evidence>
<evidence type="ECO:0000256" key="2">
    <source>
        <dbReference type="ARBA" id="ARBA00004554"/>
    </source>
</evidence>
<dbReference type="GO" id="GO:0016324">
    <property type="term" value="C:apical plasma membrane"/>
    <property type="evidence" value="ECO:0007669"/>
    <property type="project" value="UniProtKB-SubCell"/>
</dbReference>
<keyword evidence="12 20" id="KW-0472">Membrane</keyword>
<dbReference type="InterPro" id="IPR038377">
    <property type="entry name" value="Na/Glc_symporter_sf"/>
</dbReference>
<dbReference type="FunFam" id="1.20.1730.10:FF:000013">
    <property type="entry name" value="sodium/myo-inositol cotransporter isoform X1"/>
    <property type="match status" value="1"/>
</dbReference>
<keyword evidence="22" id="KW-1185">Reference proteome</keyword>
<sequence>MAPPPTMELVDIVVVALYFILVLSIGLLVMWKANRSTVNGYFLAGRSMNWAAVGASLFVSNIGSEHFIGLAGLGAASGLSGAAWELNALILLQLLGWIFIPVYIQSGVYTMPEYLAKRYGGRRLQVYFAVLSLSLYIFTKLSVDLYAGALFIQESLGWDLYLSIILLIAMTALLTVTGGLVTVIYTDTIQAVLMISGALCLAGISLSKVGGIQGVWTKYMAAAPNITAILLSSPNLTYSKSCFDHVQPKPDSLRILRGLRNPDIPWPGFLLGQTPASIWYWCTDQVIVQRVLAAKNIVHAKGSTIMAGCLKILPLFVIVIPGMIARILFADELACISPEHCMQVCGSTAGCSNMAYPRLVMSVMPPGLRGLIMAVMIAALMSELDSIFNSSSTIFTLDIYKMIRKQASSLELMIVGRLFVVFMVIISIAWVPVIIEMQGGQMFYYIQEVSDYLTPPIAALFLLGILWHRCNETGAFWGGMVGFTLGVSRLGLAFVYREPYCDQPDERPYFIKDVNFMYVAAILFWVSGIVAVIVSLCTPPPKKEQIRNTTLWGFNRRKKLRQQEEERNELGANALRLLDNGLQDGSRVEETPQDCPNKCNNFATGHTVTQSSISHAGTTRHNEANLFQNGRQPETSEAIEVRGMGDREEEEEETMGCLTEAGDGMCIKVLQRFCGLEMPSKDAIMSAQEQEKTVDELLYEAPRVRLMLNIAMVAIVSTGVFLLIYFSI</sequence>
<dbReference type="PROSITE" id="PS50283">
    <property type="entry name" value="NA_SOLUT_SYMP_3"/>
    <property type="match status" value="1"/>
</dbReference>
<dbReference type="PANTHER" id="PTHR11819:SF150">
    <property type="entry name" value="SODIUM_MYO-INOSITOL COTRANSPORTER"/>
    <property type="match status" value="1"/>
</dbReference>
<accession>A0A4Z2BQP0</accession>
<evidence type="ECO:0000256" key="10">
    <source>
        <dbReference type="ARBA" id="ARBA00023053"/>
    </source>
</evidence>
<feature type="transmembrane region" description="Helical" evidence="20">
    <location>
        <begin position="706"/>
        <end position="726"/>
    </location>
</feature>
<evidence type="ECO:0000256" key="9">
    <source>
        <dbReference type="ARBA" id="ARBA00022989"/>
    </source>
</evidence>
<feature type="transmembrane region" description="Helical" evidence="20">
    <location>
        <begin position="51"/>
        <end position="74"/>
    </location>
</feature>
<evidence type="ECO:0000256" key="8">
    <source>
        <dbReference type="ARBA" id="ARBA00022847"/>
    </source>
</evidence>
<protein>
    <recommendedName>
        <fullName evidence="16">Sodium/myo-inositol cotransporter</fullName>
    </recommendedName>
    <alternativeName>
        <fullName evidence="18">Sodium/myo-inositol transporter 1</fullName>
    </alternativeName>
    <alternativeName>
        <fullName evidence="17">Solute carrier family 5 member 3</fullName>
    </alternativeName>
</protein>
<feature type="transmembrane region" description="Helical" evidence="20">
    <location>
        <begin position="516"/>
        <end position="537"/>
    </location>
</feature>
<keyword evidence="13" id="KW-0325">Glycoprotein</keyword>
<keyword evidence="4" id="KW-0813">Transport</keyword>
<evidence type="ECO:0000256" key="12">
    <source>
        <dbReference type="ARBA" id="ARBA00023136"/>
    </source>
</evidence>
<keyword evidence="5" id="KW-1003">Cell membrane</keyword>
<comment type="subcellular location">
    <subcellularLocation>
        <location evidence="1">Apical cell membrane</location>
        <topology evidence="1">Multi-pass membrane protein</topology>
    </subcellularLocation>
    <subcellularLocation>
        <location evidence="2">Basolateral cell membrane</location>
        <topology evidence="2">Multi-pass membrane protein</topology>
    </subcellularLocation>
</comment>
<dbReference type="EMBL" id="SWLE01000012">
    <property type="protein sequence ID" value="TNM94369.1"/>
    <property type="molecule type" value="Genomic_DNA"/>
</dbReference>